<dbReference type="EMBL" id="VJZA01000034">
    <property type="protein sequence ID" value="TVT20608.1"/>
    <property type="molecule type" value="Genomic_DNA"/>
</dbReference>
<dbReference type="Pfam" id="PF09339">
    <property type="entry name" value="HTH_IclR"/>
    <property type="match status" value="1"/>
</dbReference>
<evidence type="ECO:0000256" key="2">
    <source>
        <dbReference type="ARBA" id="ARBA00023125"/>
    </source>
</evidence>
<gene>
    <name evidence="6" type="ORF">FNH06_19950</name>
</gene>
<evidence type="ECO:0000259" key="5">
    <source>
        <dbReference type="PROSITE" id="PS51078"/>
    </source>
</evidence>
<dbReference type="PROSITE" id="PS51077">
    <property type="entry name" value="HTH_ICLR"/>
    <property type="match status" value="1"/>
</dbReference>
<evidence type="ECO:0000256" key="1">
    <source>
        <dbReference type="ARBA" id="ARBA00023015"/>
    </source>
</evidence>
<dbReference type="InterPro" id="IPR036388">
    <property type="entry name" value="WH-like_DNA-bd_sf"/>
</dbReference>
<accession>A0A558A8N1</accession>
<dbReference type="PROSITE" id="PS51078">
    <property type="entry name" value="ICLR_ED"/>
    <property type="match status" value="1"/>
</dbReference>
<dbReference type="GO" id="GO:0003677">
    <property type="term" value="F:DNA binding"/>
    <property type="evidence" value="ECO:0007669"/>
    <property type="project" value="UniProtKB-KW"/>
</dbReference>
<feature type="domain" description="HTH iclR-type" evidence="4">
    <location>
        <begin position="1"/>
        <end position="62"/>
    </location>
</feature>
<feature type="domain" description="IclR-ED" evidence="5">
    <location>
        <begin position="63"/>
        <end position="242"/>
    </location>
</feature>
<proteinExistence type="predicted"/>
<dbReference type="GO" id="GO:0003700">
    <property type="term" value="F:DNA-binding transcription factor activity"/>
    <property type="evidence" value="ECO:0007669"/>
    <property type="project" value="TreeGrafter"/>
</dbReference>
<dbReference type="RefSeq" id="WP_144640978.1">
    <property type="nucleotide sequence ID" value="NZ_BNAX01000010.1"/>
</dbReference>
<dbReference type="InterPro" id="IPR005471">
    <property type="entry name" value="Tscrpt_reg_IclR_N"/>
</dbReference>
<name>A0A558A8N1_9PSEU</name>
<evidence type="ECO:0000313" key="7">
    <source>
        <dbReference type="Proteomes" id="UP000318578"/>
    </source>
</evidence>
<dbReference type="InterPro" id="IPR036390">
    <property type="entry name" value="WH_DNA-bd_sf"/>
</dbReference>
<evidence type="ECO:0000259" key="4">
    <source>
        <dbReference type="PROSITE" id="PS51077"/>
    </source>
</evidence>
<keyword evidence="3" id="KW-0804">Transcription</keyword>
<sequence length="256" mass="27661">MAVHTRILSVLEAFSNERPNLTLSQISRLTGLPKGTAHRIVSQLVNWGALERDERRHYVIGLKMFEIGTLAPRAYRHRARILPFLEEAAATTGADVMLAVLDRDEAVLVEHVAGRRAVTLAAGLGERLPLHASGVGHVMMAFGPSELLNLVCSRPLTAFTAQTITESSALRSAVARVRETGFALLPNAMIPGTVSVAAPIFAERGAFAGAILFVSPVVRTSVTMFGKTVRQTAHRISAALGNAEREDVRPMRTVVR</sequence>
<dbReference type="SMART" id="SM00346">
    <property type="entry name" value="HTH_ICLR"/>
    <property type="match status" value="1"/>
</dbReference>
<dbReference type="InterPro" id="IPR029016">
    <property type="entry name" value="GAF-like_dom_sf"/>
</dbReference>
<dbReference type="GO" id="GO:0045892">
    <property type="term" value="P:negative regulation of DNA-templated transcription"/>
    <property type="evidence" value="ECO:0007669"/>
    <property type="project" value="TreeGrafter"/>
</dbReference>
<dbReference type="InterPro" id="IPR014757">
    <property type="entry name" value="Tscrpt_reg_IclR_C"/>
</dbReference>
<keyword evidence="1" id="KW-0805">Transcription regulation</keyword>
<protein>
    <submittedName>
        <fullName evidence="6">IclR family transcriptional regulator</fullName>
    </submittedName>
</protein>
<evidence type="ECO:0000256" key="3">
    <source>
        <dbReference type="ARBA" id="ARBA00023163"/>
    </source>
</evidence>
<dbReference type="Gene3D" id="3.30.450.40">
    <property type="match status" value="1"/>
</dbReference>
<keyword evidence="7" id="KW-1185">Reference proteome</keyword>
<dbReference type="InterPro" id="IPR050707">
    <property type="entry name" value="HTH_MetabolicPath_Reg"/>
</dbReference>
<organism evidence="6 7">
    <name type="scientific">Amycolatopsis acidiphila</name>
    <dbReference type="NCBI Taxonomy" id="715473"/>
    <lineage>
        <taxon>Bacteria</taxon>
        <taxon>Bacillati</taxon>
        <taxon>Actinomycetota</taxon>
        <taxon>Actinomycetes</taxon>
        <taxon>Pseudonocardiales</taxon>
        <taxon>Pseudonocardiaceae</taxon>
        <taxon>Amycolatopsis</taxon>
    </lineage>
</organism>
<reference evidence="6 7" key="1">
    <citation type="submission" date="2019-07" db="EMBL/GenBank/DDBJ databases">
        <title>New species of Amycolatopsis and Streptomyces.</title>
        <authorList>
            <person name="Duangmal K."/>
            <person name="Teo W.F.A."/>
            <person name="Lipun K."/>
        </authorList>
    </citation>
    <scope>NUCLEOTIDE SEQUENCE [LARGE SCALE GENOMIC DNA]</scope>
    <source>
        <strain evidence="6 7">JCM 30562</strain>
    </source>
</reference>
<dbReference type="PANTHER" id="PTHR30136">
    <property type="entry name" value="HELIX-TURN-HELIX TRANSCRIPTIONAL REGULATOR, ICLR FAMILY"/>
    <property type="match status" value="1"/>
</dbReference>
<dbReference type="Pfam" id="PF01614">
    <property type="entry name" value="IclR_C"/>
    <property type="match status" value="1"/>
</dbReference>
<dbReference type="Proteomes" id="UP000318578">
    <property type="component" value="Unassembled WGS sequence"/>
</dbReference>
<dbReference type="OrthoDB" id="4068713at2"/>
<dbReference type="SUPFAM" id="SSF46785">
    <property type="entry name" value="Winged helix' DNA-binding domain"/>
    <property type="match status" value="1"/>
</dbReference>
<dbReference type="Gene3D" id="1.10.10.10">
    <property type="entry name" value="Winged helix-like DNA-binding domain superfamily/Winged helix DNA-binding domain"/>
    <property type="match status" value="1"/>
</dbReference>
<dbReference type="SUPFAM" id="SSF55781">
    <property type="entry name" value="GAF domain-like"/>
    <property type="match status" value="1"/>
</dbReference>
<dbReference type="PANTHER" id="PTHR30136:SF24">
    <property type="entry name" value="HTH-TYPE TRANSCRIPTIONAL REPRESSOR ALLR"/>
    <property type="match status" value="1"/>
</dbReference>
<dbReference type="AlphaFoldDB" id="A0A558A8N1"/>
<evidence type="ECO:0000313" key="6">
    <source>
        <dbReference type="EMBL" id="TVT20608.1"/>
    </source>
</evidence>
<keyword evidence="2" id="KW-0238">DNA-binding</keyword>
<comment type="caution">
    <text evidence="6">The sequence shown here is derived from an EMBL/GenBank/DDBJ whole genome shotgun (WGS) entry which is preliminary data.</text>
</comment>